<name>A0A7T4F0N6_9FIRM</name>
<evidence type="ECO:0000256" key="7">
    <source>
        <dbReference type="ARBA" id="ARBA00022723"/>
    </source>
</evidence>
<comment type="cofactor">
    <cofactor evidence="2">
        <name>Mg(2+)</name>
        <dbReference type="ChEBI" id="CHEBI:18420"/>
    </cofactor>
</comment>
<proteinExistence type="inferred from homology"/>
<dbReference type="KEGG" id="avg:I6H45_08280"/>
<dbReference type="InterPro" id="IPR035097">
    <property type="entry name" value="M29_N-terminal"/>
</dbReference>
<keyword evidence="9" id="KW-0482">Metalloprotease</keyword>
<reference evidence="10 11" key="1">
    <citation type="submission" date="2020-12" db="EMBL/GenBank/DDBJ databases">
        <title>FDA dAtabase for Regulatory Grade micrObial Sequences (FDA-ARGOS): Supporting development and validation of Infectious Disease Dx tests.</title>
        <authorList>
            <person name="Sproer C."/>
            <person name="Gronow S."/>
            <person name="Severitt S."/>
            <person name="Schroder I."/>
            <person name="Tallon L."/>
            <person name="Sadzewicz L."/>
            <person name="Zhao X."/>
            <person name="Boylan J."/>
            <person name="Ott S."/>
            <person name="Bowen H."/>
            <person name="Vavikolanu K."/>
            <person name="Mehta A."/>
            <person name="Aluvathingal J."/>
            <person name="Nadendla S."/>
            <person name="Lowell S."/>
            <person name="Myers T."/>
            <person name="Yan Y."/>
            <person name="Sichtig H."/>
        </authorList>
    </citation>
    <scope>NUCLEOTIDE SEQUENCE [LARGE SCALE GENOMIC DNA]</scope>
    <source>
        <strain evidence="10 11">FDAARGOS_988</strain>
    </source>
</reference>
<evidence type="ECO:0000313" key="11">
    <source>
        <dbReference type="Proteomes" id="UP000595276"/>
    </source>
</evidence>
<gene>
    <name evidence="10" type="ORF">I6H45_08280</name>
</gene>
<dbReference type="GO" id="GO:0008237">
    <property type="term" value="F:metallopeptidase activity"/>
    <property type="evidence" value="ECO:0007669"/>
    <property type="project" value="UniProtKB-KW"/>
</dbReference>
<dbReference type="EMBL" id="CP066014">
    <property type="protein sequence ID" value="QQB61785.1"/>
    <property type="molecule type" value="Genomic_DNA"/>
</dbReference>
<dbReference type="AlphaFoldDB" id="A0A7T4F0N6"/>
<dbReference type="Gene3D" id="3.40.1830.10">
    <property type="entry name" value="Thermophilic metalloprotease (M29)"/>
    <property type="match status" value="1"/>
</dbReference>
<dbReference type="GO" id="GO:0046872">
    <property type="term" value="F:metal ion binding"/>
    <property type="evidence" value="ECO:0007669"/>
    <property type="project" value="UniProtKB-KW"/>
</dbReference>
<sequence length="419" mass="48218">MKKTEENMTVNKNKLENYAKLAVEFGVNVQKNEDVLINSSLEDPTLARLIAKYAYEKGSRLVSINWKDEELTKLKYTYEDQETLNEVPDYIIEKNIYQLEKHRSNRISIIGDDPDLLKDLDQKKIAEAVRENSLKLKDFVKYTMNDMVSWLVIAYPTKKWAKKIFPDLDEEKAVDKLWEVIFDVSRVDEDWGKTKKNWNDHVSLLNEKAEFLNSHQFDEVHYSSKNGTDLRVKLPKNHIWMSASSKNEKGDLFLPNIPTEEVFTSPQFDGVDGRLVAVKPLVYNGVIINNFEFTFENGKVVDFKAEEGYDTLKEMLESDENAKYLGEIALVPYESPISKSNILFFNTLFDENASCHFALGKAYPTTVKGGTEVDDKDLHKIGLNDSLIHEDFMVGAKDLNIKAYKDGEEFDVFVDGNWA</sequence>
<evidence type="ECO:0000256" key="2">
    <source>
        <dbReference type="ARBA" id="ARBA00001946"/>
    </source>
</evidence>
<keyword evidence="7" id="KW-0479">Metal-binding</keyword>
<dbReference type="Proteomes" id="UP000595276">
    <property type="component" value="Chromosome"/>
</dbReference>
<comment type="similarity">
    <text evidence="4">Belongs to the peptidase M29 family.</text>
</comment>
<comment type="cofactor">
    <cofactor evidence="3">
        <name>Zn(2+)</name>
        <dbReference type="ChEBI" id="CHEBI:29105"/>
    </cofactor>
</comment>
<keyword evidence="6" id="KW-0645">Protease</keyword>
<keyword evidence="5 10" id="KW-0031">Aminopeptidase</keyword>
<dbReference type="Pfam" id="PF02073">
    <property type="entry name" value="Peptidase_M29"/>
    <property type="match status" value="1"/>
</dbReference>
<accession>A0A7T4F0N6</accession>
<dbReference type="PANTHER" id="PTHR34448:SF3">
    <property type="entry name" value="AMINOPEPTIDASE AMPS"/>
    <property type="match status" value="1"/>
</dbReference>
<evidence type="ECO:0000256" key="8">
    <source>
        <dbReference type="ARBA" id="ARBA00022801"/>
    </source>
</evidence>
<dbReference type="PANTHER" id="PTHR34448">
    <property type="entry name" value="AMINOPEPTIDASE"/>
    <property type="match status" value="1"/>
</dbReference>
<evidence type="ECO:0000256" key="5">
    <source>
        <dbReference type="ARBA" id="ARBA00022438"/>
    </source>
</evidence>
<keyword evidence="8" id="KW-0378">Hydrolase</keyword>
<evidence type="ECO:0000256" key="6">
    <source>
        <dbReference type="ARBA" id="ARBA00022670"/>
    </source>
</evidence>
<evidence type="ECO:0000313" key="10">
    <source>
        <dbReference type="EMBL" id="QQB61785.1"/>
    </source>
</evidence>
<dbReference type="GO" id="GO:0006508">
    <property type="term" value="P:proteolysis"/>
    <property type="evidence" value="ECO:0007669"/>
    <property type="project" value="UniProtKB-KW"/>
</dbReference>
<evidence type="ECO:0000256" key="1">
    <source>
        <dbReference type="ARBA" id="ARBA00001941"/>
    </source>
</evidence>
<evidence type="ECO:0000256" key="4">
    <source>
        <dbReference type="ARBA" id="ARBA00008236"/>
    </source>
</evidence>
<dbReference type="InterPro" id="IPR000787">
    <property type="entry name" value="Peptidase_M29"/>
</dbReference>
<dbReference type="PRINTS" id="PR00919">
    <property type="entry name" value="THERMOPTASE"/>
</dbReference>
<evidence type="ECO:0000256" key="9">
    <source>
        <dbReference type="ARBA" id="ARBA00023049"/>
    </source>
</evidence>
<evidence type="ECO:0000256" key="3">
    <source>
        <dbReference type="ARBA" id="ARBA00001947"/>
    </source>
</evidence>
<dbReference type="SUPFAM" id="SSF144052">
    <property type="entry name" value="Thermophilic metalloprotease-like"/>
    <property type="match status" value="1"/>
</dbReference>
<comment type="cofactor">
    <cofactor evidence="1">
        <name>Co(2+)</name>
        <dbReference type="ChEBI" id="CHEBI:48828"/>
    </cofactor>
</comment>
<organism evidence="10 11">
    <name type="scientific">Anaerococcus vaginalis</name>
    <dbReference type="NCBI Taxonomy" id="33037"/>
    <lineage>
        <taxon>Bacteria</taxon>
        <taxon>Bacillati</taxon>
        <taxon>Bacillota</taxon>
        <taxon>Tissierellia</taxon>
        <taxon>Tissierellales</taxon>
        <taxon>Peptoniphilaceae</taxon>
        <taxon>Anaerococcus</taxon>
    </lineage>
</organism>
<dbReference type="InterPro" id="IPR052170">
    <property type="entry name" value="M29_Exopeptidase"/>
</dbReference>
<dbReference type="GO" id="GO:0004177">
    <property type="term" value="F:aminopeptidase activity"/>
    <property type="evidence" value="ECO:0007669"/>
    <property type="project" value="UniProtKB-KW"/>
</dbReference>
<protein>
    <submittedName>
        <fullName evidence="10">Aminopeptidase</fullName>
    </submittedName>
</protein>